<protein>
    <submittedName>
        <fullName evidence="1">Uncharacterized protein</fullName>
    </submittedName>
</protein>
<dbReference type="AlphaFoldDB" id="A0AAN9K279"/>
<evidence type="ECO:0000313" key="2">
    <source>
        <dbReference type="Proteomes" id="UP001367508"/>
    </source>
</evidence>
<gene>
    <name evidence="1" type="ORF">VNO77_42197</name>
</gene>
<comment type="caution">
    <text evidence="1">The sequence shown here is derived from an EMBL/GenBank/DDBJ whole genome shotgun (WGS) entry which is preliminary data.</text>
</comment>
<accession>A0AAN9K279</accession>
<evidence type="ECO:0000313" key="1">
    <source>
        <dbReference type="EMBL" id="KAK7308578.1"/>
    </source>
</evidence>
<reference evidence="1 2" key="1">
    <citation type="submission" date="2024-01" db="EMBL/GenBank/DDBJ databases">
        <title>The genomes of 5 underutilized Papilionoideae crops provide insights into root nodulation and disease resistanc.</title>
        <authorList>
            <person name="Jiang F."/>
        </authorList>
    </citation>
    <scope>NUCLEOTIDE SEQUENCE [LARGE SCALE GENOMIC DNA]</scope>
    <source>
        <strain evidence="1">LVBAO_FW01</strain>
        <tissue evidence="1">Leaves</tissue>
    </source>
</reference>
<dbReference type="Proteomes" id="UP001367508">
    <property type="component" value="Unassembled WGS sequence"/>
</dbReference>
<name>A0AAN9K279_CANGL</name>
<keyword evidence="2" id="KW-1185">Reference proteome</keyword>
<dbReference type="EMBL" id="JAYMYQ010000010">
    <property type="protein sequence ID" value="KAK7308578.1"/>
    <property type="molecule type" value="Genomic_DNA"/>
</dbReference>
<organism evidence="1 2">
    <name type="scientific">Canavalia gladiata</name>
    <name type="common">Sword bean</name>
    <name type="synonym">Dolichos gladiatus</name>
    <dbReference type="NCBI Taxonomy" id="3824"/>
    <lineage>
        <taxon>Eukaryota</taxon>
        <taxon>Viridiplantae</taxon>
        <taxon>Streptophyta</taxon>
        <taxon>Embryophyta</taxon>
        <taxon>Tracheophyta</taxon>
        <taxon>Spermatophyta</taxon>
        <taxon>Magnoliopsida</taxon>
        <taxon>eudicotyledons</taxon>
        <taxon>Gunneridae</taxon>
        <taxon>Pentapetalae</taxon>
        <taxon>rosids</taxon>
        <taxon>fabids</taxon>
        <taxon>Fabales</taxon>
        <taxon>Fabaceae</taxon>
        <taxon>Papilionoideae</taxon>
        <taxon>50 kb inversion clade</taxon>
        <taxon>NPAAA clade</taxon>
        <taxon>indigoferoid/millettioid clade</taxon>
        <taxon>Phaseoleae</taxon>
        <taxon>Canavalia</taxon>
    </lineage>
</organism>
<proteinExistence type="predicted"/>
<sequence>MGAWEKGVHFLPSGDALRRKKACLYEEEVLAGLFLHTFYQQSGEEENEIEKNRERGEIGRNSQDIIWLDYNMDPCWIFTVKIGFQWEIDDIIRKGSDCGELHPISPVHLCWLSFHELIEQALEPGVVYWPSLAIPYVSLTARRLMETISGRLHSGIKGGDTSPYNAYQRSAGPGCIRKQAFGSVLGPTKHIGSSLSN</sequence>